<dbReference type="SMART" id="SM00710">
    <property type="entry name" value="PbH1"/>
    <property type="match status" value="3"/>
</dbReference>
<dbReference type="InterPro" id="IPR013783">
    <property type="entry name" value="Ig-like_fold"/>
</dbReference>
<feature type="domain" description="Ig-like" evidence="3">
    <location>
        <begin position="818"/>
        <end position="900"/>
    </location>
</feature>
<dbReference type="CDD" id="cd00096">
    <property type="entry name" value="Ig"/>
    <property type="match status" value="1"/>
</dbReference>
<dbReference type="PANTHER" id="PTHR13817">
    <property type="entry name" value="TITIN"/>
    <property type="match status" value="1"/>
</dbReference>
<dbReference type="Proteomes" id="UP000184233">
    <property type="component" value="Unassembled WGS sequence"/>
</dbReference>
<feature type="signal peptide" evidence="2">
    <location>
        <begin position="1"/>
        <end position="25"/>
    </location>
</feature>
<feature type="domain" description="Ig-like" evidence="3">
    <location>
        <begin position="1102"/>
        <end position="1181"/>
    </location>
</feature>
<comment type="caution">
    <text evidence="4">The sequence shown here is derived from an EMBL/GenBank/DDBJ whole genome shotgun (WGS) entry which is preliminary data.</text>
</comment>
<protein>
    <recommendedName>
        <fullName evidence="3">Ig-like domain-containing protein</fullName>
    </recommendedName>
</protein>
<keyword evidence="2" id="KW-0732">Signal</keyword>
<dbReference type="EMBL" id="MKVH01000015">
    <property type="protein sequence ID" value="OJX58734.1"/>
    <property type="molecule type" value="Genomic_DNA"/>
</dbReference>
<accession>A0A1M3L1B1</accession>
<dbReference type="InterPro" id="IPR011050">
    <property type="entry name" value="Pectin_lyase_fold/virulence"/>
</dbReference>
<organism evidence="4 5">
    <name type="scientific">Candidatus Kapaibacterium thiocyanatum</name>
    <dbReference type="NCBI Taxonomy" id="1895771"/>
    <lineage>
        <taxon>Bacteria</taxon>
        <taxon>Pseudomonadati</taxon>
        <taxon>Candidatus Kapaibacteriota</taxon>
        <taxon>Candidatus Kapaibacteriia</taxon>
        <taxon>Candidatus Kapaibacteriales</taxon>
        <taxon>Candidatus Kapaibacteriaceae</taxon>
        <taxon>Candidatus Kapaibacterium</taxon>
    </lineage>
</organism>
<evidence type="ECO:0000256" key="2">
    <source>
        <dbReference type="SAM" id="SignalP"/>
    </source>
</evidence>
<evidence type="ECO:0000313" key="5">
    <source>
        <dbReference type="Proteomes" id="UP000184233"/>
    </source>
</evidence>
<dbReference type="SMART" id="SM00409">
    <property type="entry name" value="IG"/>
    <property type="match status" value="5"/>
</dbReference>
<dbReference type="InterPro" id="IPR006626">
    <property type="entry name" value="PbH1"/>
</dbReference>
<evidence type="ECO:0000313" key="4">
    <source>
        <dbReference type="EMBL" id="OJX58734.1"/>
    </source>
</evidence>
<dbReference type="SUPFAM" id="SSF48726">
    <property type="entry name" value="Immunoglobulin"/>
    <property type="match status" value="5"/>
</dbReference>
<dbReference type="SUPFAM" id="SSF51126">
    <property type="entry name" value="Pectin lyase-like"/>
    <property type="match status" value="1"/>
</dbReference>
<evidence type="ECO:0000259" key="3">
    <source>
        <dbReference type="PROSITE" id="PS50835"/>
    </source>
</evidence>
<dbReference type="PROSITE" id="PS50835">
    <property type="entry name" value="IG_LIKE"/>
    <property type="match status" value="4"/>
</dbReference>
<keyword evidence="1" id="KW-0677">Repeat</keyword>
<proteinExistence type="predicted"/>
<dbReference type="Pfam" id="PF13927">
    <property type="entry name" value="Ig_3"/>
    <property type="match status" value="1"/>
</dbReference>
<dbReference type="InterPro" id="IPR007110">
    <property type="entry name" value="Ig-like_dom"/>
</dbReference>
<sequence length="1366" mass="143237">MLRNVTGCVSLLVAALIVGVTSASASTTNYSYQKSQGTYTEITGGTTVHTGTADDVSTSIPIGFSFRFANADYTSVFVGTNGSLTFDAGYTGYNALSDGAGYTGAIAPFSNDLILVNGVSSVSYVQTGTAPNRVLTVQWRNVARWISGGASQDRLNFQVRLSEGSNQVDIVYGSMNVVNYVGAEIGLRGLDDSDVNCLSVDYDRNTPTTPHWSSTAVPSFFEKNWAPASGTTYSWVRRVGPNIANLNNDAAVIAVVNPSAKFNANTSQQVQIRVKNFGANNLDSVVINWRVNGVTQTPVRYYPQPALAPNGEATITIGNVNLGALSFNTITAATLAPNGVADANPSNDEVSAYLAPRVAGTLNLAQTGSAGTFGTARDVIRHLNVAGINGNVTVNVWPGTYAEQLPFEAINGATGANKITFRKQNPASDVVFTHTVQNYGSNYTELEEGYIVGLVDADNLTFDGIKFDVDDASGAQWTAHVYGSVDNVTFRNVTFQGVASNIGLNGYAISNFGVMSNLLVEGCTFEHVNGAYVDNSPIGNGLVFRGNTLTDVNAIGIQSYGSGLLIENNKITMSTGGTTGQQIAIANVGSGGTIRANIISMAVISGQVGLGILNDPTNTSLVNVVNNMVAITGDGRAFGIYFAGNNDYRANVYHNSVNLTVSQVVSTPLYVAADRVTYPNAGIRSLNNIFHNFGMGTGAGPAVVVANNSATPFTATNHPLNVADFNDLMTTGANIGFFDNAAVVRNAGPNPLASWRTATTRENNSVSVAVNFIGGADLHLLQIQGELWGSNTILPAVPTDIDGDVRHKPYMGADEVSPSIRFVQQPESRYACPGESFTLIAIADVTPGATVTYQWQKDGIDLVGKTSAILAFNNVGYNASGVYTVVVKASDGTTTVSAVSEEAGLIVVRETQITVQPKSQPVVLGGRVTLEVAAEAIGSPANFVPTYQWKKRFWNPTAVAYQDTVINDDSRISGTRSSMLTIRDVKDADTMDTYVVEVTGYCGTTTSKVARLFVPTVFASTATPTPCVGGNIVLECVVMPDAQLGYQWYRNNVAIFGATSKTLTITDANAANDGEYTCVATFLATGTEVISNAIAITVGSAPAITAQPTPVTVCEGAPINISTTATGTNVAYQWMKGTTAIPGATTATYTVAAATTDNAGSYTVIVTNACGTVTSDAVDVTVHTAPAITTQPTSQAVIEGAELSFTVVVTGSDTLKYQWYHDDVAIPGATGATYTVAAAVGADTGSYHVVVTNGCGSVTSDKAQGSVTVGVAGEVAQDGYVLGMASPNPTMGETSFSYTLPSTQHVRIVLTDVLGRELAQFVNGMVDAGQHRIEFNATQLNLVPGLYLYTISAQRFNASQQVVIVK</sequence>
<dbReference type="STRING" id="1895771.BGO89_05330"/>
<dbReference type="PANTHER" id="PTHR13817:SF166">
    <property type="entry name" value="NEURONAL IGCAM-RELATED"/>
    <property type="match status" value="1"/>
</dbReference>
<dbReference type="InterPro" id="IPR003599">
    <property type="entry name" value="Ig_sub"/>
</dbReference>
<feature type="chain" id="PRO_5012296122" description="Ig-like domain-containing protein" evidence="2">
    <location>
        <begin position="26"/>
        <end position="1366"/>
    </location>
</feature>
<reference evidence="4 5" key="1">
    <citation type="submission" date="2016-09" db="EMBL/GenBank/DDBJ databases">
        <title>Genome-resolved meta-omics ties microbial dynamics to process performance in biotechnology for thiocyanate degradation.</title>
        <authorList>
            <person name="Kantor R.S."/>
            <person name="Huddy R.J."/>
            <person name="Iyer R."/>
            <person name="Thomas B.C."/>
            <person name="Brown C.T."/>
            <person name="Anantharaman K."/>
            <person name="Tringe S."/>
            <person name="Hettich R.L."/>
            <person name="Harrison S.T."/>
            <person name="Banfield J.F."/>
        </authorList>
    </citation>
    <scope>NUCLEOTIDE SEQUENCE [LARGE SCALE GENOMIC DNA]</scope>
    <source>
        <strain evidence="4">59-99</strain>
    </source>
</reference>
<evidence type="ECO:0000256" key="1">
    <source>
        <dbReference type="ARBA" id="ARBA00022737"/>
    </source>
</evidence>
<dbReference type="InterPro" id="IPR050964">
    <property type="entry name" value="Striated_Muscle_Regulatory"/>
</dbReference>
<feature type="domain" description="Ig-like" evidence="3">
    <location>
        <begin position="1015"/>
        <end position="1097"/>
    </location>
</feature>
<gene>
    <name evidence="4" type="ORF">BGO89_05330</name>
</gene>
<dbReference type="Gene3D" id="2.60.40.10">
    <property type="entry name" value="Immunoglobulins"/>
    <property type="match status" value="5"/>
</dbReference>
<dbReference type="NCBIfam" id="TIGR04183">
    <property type="entry name" value="Por_Secre_tail"/>
    <property type="match status" value="1"/>
</dbReference>
<dbReference type="InterPro" id="IPR026444">
    <property type="entry name" value="Secre_tail"/>
</dbReference>
<dbReference type="InterPro" id="IPR036179">
    <property type="entry name" value="Ig-like_dom_sf"/>
</dbReference>
<name>A0A1M3L1B1_9BACT</name>
<feature type="domain" description="Ig-like" evidence="3">
    <location>
        <begin position="1186"/>
        <end position="1268"/>
    </location>
</feature>